<dbReference type="EMBL" id="CAJVPS010014534">
    <property type="protein sequence ID" value="CAG8682941.1"/>
    <property type="molecule type" value="Genomic_DNA"/>
</dbReference>
<organism evidence="6 7">
    <name type="scientific">Ambispora leptoticha</name>
    <dbReference type="NCBI Taxonomy" id="144679"/>
    <lineage>
        <taxon>Eukaryota</taxon>
        <taxon>Fungi</taxon>
        <taxon>Fungi incertae sedis</taxon>
        <taxon>Mucoromycota</taxon>
        <taxon>Glomeromycotina</taxon>
        <taxon>Glomeromycetes</taxon>
        <taxon>Archaeosporales</taxon>
        <taxon>Ambisporaceae</taxon>
        <taxon>Ambispora</taxon>
    </lineage>
</organism>
<evidence type="ECO:0000256" key="1">
    <source>
        <dbReference type="ARBA" id="ARBA00004496"/>
    </source>
</evidence>
<reference evidence="6" key="1">
    <citation type="submission" date="2021-06" db="EMBL/GenBank/DDBJ databases">
        <authorList>
            <person name="Kallberg Y."/>
            <person name="Tangrot J."/>
            <person name="Rosling A."/>
        </authorList>
    </citation>
    <scope>NUCLEOTIDE SEQUENCE</scope>
    <source>
        <strain evidence="6">FL130A</strain>
    </source>
</reference>
<evidence type="ECO:0000313" key="7">
    <source>
        <dbReference type="Proteomes" id="UP000789508"/>
    </source>
</evidence>
<evidence type="ECO:0000256" key="2">
    <source>
        <dbReference type="ARBA" id="ARBA00022490"/>
    </source>
</evidence>
<dbReference type="OrthoDB" id="21128at2759"/>
<evidence type="ECO:0000259" key="5">
    <source>
        <dbReference type="Pfam" id="PF21289"/>
    </source>
</evidence>
<dbReference type="AlphaFoldDB" id="A0A9N9ERT2"/>
<feature type="domain" description="Enhancer of mRNA-decapping protein 4 C-terminal" evidence="5">
    <location>
        <begin position="2"/>
        <end position="114"/>
    </location>
</feature>
<dbReference type="PANTHER" id="PTHR15598">
    <property type="entry name" value="ENHANCER OF MRNA-DECAPPING PROTEIN 4"/>
    <property type="match status" value="1"/>
</dbReference>
<feature type="non-terminal residue" evidence="6">
    <location>
        <position position="1"/>
    </location>
</feature>
<dbReference type="GO" id="GO:0031087">
    <property type="term" value="P:deadenylation-independent decapping of nuclear-transcribed mRNA"/>
    <property type="evidence" value="ECO:0007669"/>
    <property type="project" value="InterPro"/>
</dbReference>
<sequence length="135" mass="15595">RYLNMGDYEEAFLKALASSDLTIILRLCHKVSPKNVFFPSRPLLSQPVILSLIHQLTIDLSKYTDLKFAWIEEALLHVNPKDTTISSHCPRILAIAKQRLVDRYTQMQMSSEENQNHNLKQITVLIHVLNSILRE</sequence>
<dbReference type="GO" id="GO:0000932">
    <property type="term" value="C:P-body"/>
    <property type="evidence" value="ECO:0007669"/>
    <property type="project" value="TreeGrafter"/>
</dbReference>
<keyword evidence="3" id="KW-0853">WD repeat</keyword>
<dbReference type="InterPro" id="IPR045152">
    <property type="entry name" value="EDC4-like"/>
</dbReference>
<evidence type="ECO:0000313" key="6">
    <source>
        <dbReference type="EMBL" id="CAG8682941.1"/>
    </source>
</evidence>
<dbReference type="Gene3D" id="1.10.220.100">
    <property type="entry name" value="conserved c-terminal region of ge- 1"/>
    <property type="match status" value="1"/>
</dbReference>
<evidence type="ECO:0000256" key="3">
    <source>
        <dbReference type="ARBA" id="ARBA00022574"/>
    </source>
</evidence>
<dbReference type="Gene3D" id="6.10.140.270">
    <property type="match status" value="1"/>
</dbReference>
<keyword evidence="2" id="KW-0963">Cytoplasm</keyword>
<dbReference type="InterPro" id="IPR049404">
    <property type="entry name" value="EDC4_C"/>
</dbReference>
<proteinExistence type="predicted"/>
<keyword evidence="4" id="KW-0677">Repeat</keyword>
<dbReference type="PANTHER" id="PTHR15598:SF5">
    <property type="entry name" value="ENHANCER OF MRNA-DECAPPING PROTEIN 4"/>
    <property type="match status" value="1"/>
</dbReference>
<accession>A0A9N9ERT2</accession>
<comment type="caution">
    <text evidence="6">The sequence shown here is derived from an EMBL/GenBank/DDBJ whole genome shotgun (WGS) entry which is preliminary data.</text>
</comment>
<protein>
    <submittedName>
        <fullName evidence="6">6683_t:CDS:1</fullName>
    </submittedName>
</protein>
<dbReference type="InterPro" id="IPR044938">
    <property type="entry name" value="EDC4_C_sf"/>
</dbReference>
<name>A0A9N9ERT2_9GLOM</name>
<dbReference type="Pfam" id="PF21289">
    <property type="entry name" value="EDC4_C"/>
    <property type="match status" value="1"/>
</dbReference>
<gene>
    <name evidence="6" type="ORF">ALEPTO_LOCUS10911</name>
</gene>
<dbReference type="Proteomes" id="UP000789508">
    <property type="component" value="Unassembled WGS sequence"/>
</dbReference>
<keyword evidence="7" id="KW-1185">Reference proteome</keyword>
<evidence type="ECO:0000256" key="4">
    <source>
        <dbReference type="ARBA" id="ARBA00022737"/>
    </source>
</evidence>
<comment type="subcellular location">
    <subcellularLocation>
        <location evidence="1">Cytoplasm</location>
    </subcellularLocation>
</comment>